<comment type="caution">
    <text evidence="1">The sequence shown here is derived from an EMBL/GenBank/DDBJ whole genome shotgun (WGS) entry which is preliminary data.</text>
</comment>
<keyword evidence="2" id="KW-1185">Reference proteome</keyword>
<dbReference type="Proteomes" id="UP000887159">
    <property type="component" value="Unassembled WGS sequence"/>
</dbReference>
<reference evidence="1" key="1">
    <citation type="submission" date="2020-08" db="EMBL/GenBank/DDBJ databases">
        <title>Multicomponent nature underlies the extraordinary mechanical properties of spider dragline silk.</title>
        <authorList>
            <person name="Kono N."/>
            <person name="Nakamura H."/>
            <person name="Mori M."/>
            <person name="Yoshida Y."/>
            <person name="Ohtoshi R."/>
            <person name="Malay A.D."/>
            <person name="Moran D.A.P."/>
            <person name="Tomita M."/>
            <person name="Numata K."/>
            <person name="Arakawa K."/>
        </authorList>
    </citation>
    <scope>NUCLEOTIDE SEQUENCE</scope>
</reference>
<protein>
    <submittedName>
        <fullName evidence="1">Uncharacterized protein</fullName>
    </submittedName>
</protein>
<evidence type="ECO:0000313" key="1">
    <source>
        <dbReference type="EMBL" id="GFY16141.1"/>
    </source>
</evidence>
<sequence length="81" mass="9204">MRDGKEIQFHRKSLCRVQDRVGMYNVTVQQPLTSVTLNINRTTSRLQAEAGFVIKHNVDPFRCPGPLFITPFTVQMPVVSS</sequence>
<accession>A0A8X6SPY0</accession>
<evidence type="ECO:0000313" key="2">
    <source>
        <dbReference type="Proteomes" id="UP000887159"/>
    </source>
</evidence>
<dbReference type="EMBL" id="BMAU01021338">
    <property type="protein sequence ID" value="GFY16141.1"/>
    <property type="molecule type" value="Genomic_DNA"/>
</dbReference>
<proteinExistence type="predicted"/>
<organism evidence="1 2">
    <name type="scientific">Trichonephila clavipes</name>
    <name type="common">Golden silk orbweaver</name>
    <name type="synonym">Nephila clavipes</name>
    <dbReference type="NCBI Taxonomy" id="2585209"/>
    <lineage>
        <taxon>Eukaryota</taxon>
        <taxon>Metazoa</taxon>
        <taxon>Ecdysozoa</taxon>
        <taxon>Arthropoda</taxon>
        <taxon>Chelicerata</taxon>
        <taxon>Arachnida</taxon>
        <taxon>Araneae</taxon>
        <taxon>Araneomorphae</taxon>
        <taxon>Entelegynae</taxon>
        <taxon>Araneoidea</taxon>
        <taxon>Nephilidae</taxon>
        <taxon>Trichonephila</taxon>
    </lineage>
</organism>
<gene>
    <name evidence="1" type="ORF">TNCV_2347861</name>
</gene>
<name>A0A8X6SPY0_TRICX</name>
<dbReference type="AlphaFoldDB" id="A0A8X6SPY0"/>